<dbReference type="EMBL" id="WUBS01000013">
    <property type="protein sequence ID" value="NDL64652.1"/>
    <property type="molecule type" value="Genomic_DNA"/>
</dbReference>
<dbReference type="Pfam" id="PF03496">
    <property type="entry name" value="ADPrib_exo_Tox"/>
    <property type="match status" value="1"/>
</dbReference>
<comment type="catalytic activity">
    <reaction evidence="3">
        <text>L-arginyl-[protein] + NAD(+) = N(omega)-(ADP-D-ribosyl)-L-arginyl-[protein] + nicotinamide + H(+)</text>
        <dbReference type="Rhea" id="RHEA:19149"/>
        <dbReference type="Rhea" id="RHEA-COMP:10532"/>
        <dbReference type="Rhea" id="RHEA-COMP:15087"/>
        <dbReference type="ChEBI" id="CHEBI:15378"/>
        <dbReference type="ChEBI" id="CHEBI:17154"/>
        <dbReference type="ChEBI" id="CHEBI:29965"/>
        <dbReference type="ChEBI" id="CHEBI:57540"/>
        <dbReference type="ChEBI" id="CHEBI:142554"/>
        <dbReference type="EC" id="2.4.2.31"/>
    </reaction>
</comment>
<accession>A0A845SMM8</accession>
<comment type="caution">
    <text evidence="5">The sequence shown here is derived from an EMBL/GenBank/DDBJ whole genome shotgun (WGS) entry which is preliminary data.</text>
</comment>
<dbReference type="Proteomes" id="UP000461443">
    <property type="component" value="Unassembled WGS sequence"/>
</dbReference>
<evidence type="ECO:0000259" key="4">
    <source>
        <dbReference type="Pfam" id="PF03496"/>
    </source>
</evidence>
<dbReference type="Gene3D" id="3.90.176.10">
    <property type="entry name" value="Toxin ADP-ribosyltransferase, Chain A, domain 1"/>
    <property type="match status" value="1"/>
</dbReference>
<dbReference type="EC" id="2.4.2.31" evidence="1"/>
<evidence type="ECO:0000256" key="3">
    <source>
        <dbReference type="ARBA" id="ARBA00047597"/>
    </source>
</evidence>
<proteinExistence type="predicted"/>
<dbReference type="InterPro" id="IPR003540">
    <property type="entry name" value="ADP-ribosyltransferase"/>
</dbReference>
<reference evidence="5 6" key="1">
    <citation type="submission" date="2019-12" db="EMBL/GenBank/DDBJ databases">
        <authorList>
            <person name="Lee S.D."/>
        </authorList>
    </citation>
    <scope>NUCLEOTIDE SEQUENCE [LARGE SCALE GENOMIC DNA]</scope>
    <source>
        <strain evidence="5 6">SAP-6</strain>
    </source>
</reference>
<name>A0A845SMM8_9GAMM</name>
<keyword evidence="6" id="KW-1185">Reference proteome</keyword>
<evidence type="ECO:0000256" key="2">
    <source>
        <dbReference type="ARBA" id="ARBA00033021"/>
    </source>
</evidence>
<reference evidence="5 6" key="2">
    <citation type="submission" date="2020-02" db="EMBL/GenBank/DDBJ databases">
        <title>The new genus of Enterobacteriales.</title>
        <authorList>
            <person name="Kim I.S."/>
        </authorList>
    </citation>
    <scope>NUCLEOTIDE SEQUENCE [LARGE SCALE GENOMIC DNA]</scope>
    <source>
        <strain evidence="5 6">SAP-6</strain>
    </source>
</reference>
<sequence>MPNPVTPFISLGINLEKMSSGDNAAERDQGMSGAINDGVNILLMALTDVLEKLASPPSGGFRPGPAVGGGKSITSRIRKRLSLRRRLSAVDGVKQGFGVKMPVRRKFVPYRERIKIHPEIINFIKEAGIAGLSSVPGARINGQGIVLSSAGKRYLKIKGKFHQVIQDAGIGRYRLCADMDMALFYDDDYQLYVLSKEKKASVASEPVVYEDAHCRKKRNPMPADPGCVKFSQDLAGLLRRSGAGIDARDIKSELLRDTDQAFVYRDSLNAKTYINFEDKYYLVKANSNKKGYGIYAQRKTGFRAIFSKNPKKLINVFYSAEKGKLYQLSKTGYVQESLDLSAAGAKLYVFCTEKINEGILSSGEISALIAYGGTNYDAVNDFLRQGSPPVFISPWVREVVASQAGLLEQALMKIPAYPGMVYRGGIMRKKALRAIHVNDVLISTSFISTSVEKTVAQRFAFSSVARFSPVLFDIYLEKSGYPIMLYTRHLEECEVLIQRNAFFIVKKRGDGVISLRELPPKNALSLLKKHPEAQSFDFYGNKVHFPVRAP</sequence>
<evidence type="ECO:0000256" key="1">
    <source>
        <dbReference type="ARBA" id="ARBA00012031"/>
    </source>
</evidence>
<dbReference type="AlphaFoldDB" id="A0A845SMM8"/>
<feature type="domain" description="ADP ribosyltransferase" evidence="4">
    <location>
        <begin position="360"/>
        <end position="510"/>
    </location>
</feature>
<dbReference type="RefSeq" id="WP_162367362.1">
    <property type="nucleotide sequence ID" value="NZ_WUBS01000013.1"/>
</dbReference>
<gene>
    <name evidence="5" type="ORF">GRH90_18105</name>
</gene>
<protein>
    <recommendedName>
        <fullName evidence="1">NAD(+)--protein-arginine ADP-ribosyltransferase</fullName>
        <ecNumber evidence="1">2.4.2.31</ecNumber>
    </recommendedName>
    <alternativeName>
        <fullName evidence="2">NAD(+)--arginine ADP-ribosyltransferase</fullName>
    </alternativeName>
</protein>
<dbReference type="SUPFAM" id="SSF56399">
    <property type="entry name" value="ADP-ribosylation"/>
    <property type="match status" value="1"/>
</dbReference>
<organism evidence="5 6">
    <name type="scientific">Acerihabitans arboris</name>
    <dbReference type="NCBI Taxonomy" id="2691583"/>
    <lineage>
        <taxon>Bacteria</taxon>
        <taxon>Pseudomonadati</taxon>
        <taxon>Pseudomonadota</taxon>
        <taxon>Gammaproteobacteria</taxon>
        <taxon>Enterobacterales</taxon>
        <taxon>Pectobacteriaceae</taxon>
        <taxon>Acerihabitans</taxon>
    </lineage>
</organism>
<evidence type="ECO:0000313" key="6">
    <source>
        <dbReference type="Proteomes" id="UP000461443"/>
    </source>
</evidence>
<dbReference type="PROSITE" id="PS51996">
    <property type="entry name" value="TR_MART"/>
    <property type="match status" value="1"/>
</dbReference>
<evidence type="ECO:0000313" key="5">
    <source>
        <dbReference type="EMBL" id="NDL64652.1"/>
    </source>
</evidence>